<accession>A0A2T7DF91</accession>
<proteinExistence type="predicted"/>
<protein>
    <submittedName>
        <fullName evidence="1">Uncharacterized protein</fullName>
    </submittedName>
</protein>
<dbReference type="Proteomes" id="UP000244336">
    <property type="component" value="Chromosome 5"/>
</dbReference>
<sequence>MPHKVLEKNWFHLPQPWTISICGYISMSRIIQRGSFNVDLCDAVMRLWTYLDRRMYEYYVKYGEIHKPWRHFLPATFAESVIQQQDYLNSDKV</sequence>
<dbReference type="OrthoDB" id="10386567at2759"/>
<dbReference type="AlphaFoldDB" id="A0A2T7DF91"/>
<name>A0A2T7DF91_9POAL</name>
<keyword evidence="2" id="KW-1185">Reference proteome</keyword>
<evidence type="ECO:0000313" key="2">
    <source>
        <dbReference type="Proteomes" id="UP000244336"/>
    </source>
</evidence>
<evidence type="ECO:0000313" key="1">
    <source>
        <dbReference type="EMBL" id="PUZ54235.1"/>
    </source>
</evidence>
<dbReference type="Gramene" id="PUZ54235">
    <property type="protein sequence ID" value="PUZ54235"/>
    <property type="gene ID" value="GQ55_5G114600"/>
</dbReference>
<gene>
    <name evidence="1" type="ORF">GQ55_5G114600</name>
</gene>
<dbReference type="EMBL" id="CM009753">
    <property type="protein sequence ID" value="PUZ54235.1"/>
    <property type="molecule type" value="Genomic_DNA"/>
</dbReference>
<organism evidence="1 2">
    <name type="scientific">Panicum hallii var. hallii</name>
    <dbReference type="NCBI Taxonomy" id="1504633"/>
    <lineage>
        <taxon>Eukaryota</taxon>
        <taxon>Viridiplantae</taxon>
        <taxon>Streptophyta</taxon>
        <taxon>Embryophyta</taxon>
        <taxon>Tracheophyta</taxon>
        <taxon>Spermatophyta</taxon>
        <taxon>Magnoliopsida</taxon>
        <taxon>Liliopsida</taxon>
        <taxon>Poales</taxon>
        <taxon>Poaceae</taxon>
        <taxon>PACMAD clade</taxon>
        <taxon>Panicoideae</taxon>
        <taxon>Panicodae</taxon>
        <taxon>Paniceae</taxon>
        <taxon>Panicinae</taxon>
        <taxon>Panicum</taxon>
        <taxon>Panicum sect. Panicum</taxon>
    </lineage>
</organism>
<reference evidence="1 2" key="1">
    <citation type="submission" date="2018-04" db="EMBL/GenBank/DDBJ databases">
        <title>WGS assembly of Panicum hallii var. hallii HAL2.</title>
        <authorList>
            <person name="Lovell J."/>
            <person name="Jenkins J."/>
            <person name="Lowry D."/>
            <person name="Mamidi S."/>
            <person name="Sreedasyam A."/>
            <person name="Weng X."/>
            <person name="Barry K."/>
            <person name="Bonette J."/>
            <person name="Campitelli B."/>
            <person name="Daum C."/>
            <person name="Gordon S."/>
            <person name="Gould B."/>
            <person name="Lipzen A."/>
            <person name="MacQueen A."/>
            <person name="Palacio-Mejia J."/>
            <person name="Plott C."/>
            <person name="Shakirov E."/>
            <person name="Shu S."/>
            <person name="Yoshinaga Y."/>
            <person name="Zane M."/>
            <person name="Rokhsar D."/>
            <person name="Grimwood J."/>
            <person name="Schmutz J."/>
            <person name="Juenger T."/>
        </authorList>
    </citation>
    <scope>NUCLEOTIDE SEQUENCE [LARGE SCALE GENOMIC DNA]</scope>
    <source>
        <strain evidence="2">cv. HAL2</strain>
    </source>
</reference>